<keyword evidence="3" id="KW-1185">Reference proteome</keyword>
<dbReference type="SUPFAM" id="SSF51905">
    <property type="entry name" value="FAD/NAD(P)-binding domain"/>
    <property type="match status" value="1"/>
</dbReference>
<dbReference type="Gene3D" id="3.50.50.60">
    <property type="entry name" value="FAD/NAD(P)-binding domain"/>
    <property type="match status" value="1"/>
</dbReference>
<dbReference type="PANTHER" id="PTHR42923:SF26">
    <property type="entry name" value="FMN REDUCTASE LOT6, PUTATIVE (AFU_ORTHOLOGUE AFUA_7G06600)-RELATED"/>
    <property type="match status" value="1"/>
</dbReference>
<name>A0A1R3RQT9_ASPC5</name>
<dbReference type="InterPro" id="IPR036188">
    <property type="entry name" value="FAD/NAD-bd_sf"/>
</dbReference>
<dbReference type="Pfam" id="PF01593">
    <property type="entry name" value="Amino_oxidase"/>
    <property type="match status" value="1"/>
</dbReference>
<dbReference type="InterPro" id="IPR002937">
    <property type="entry name" value="Amino_oxidase"/>
</dbReference>
<proteinExistence type="predicted"/>
<dbReference type="OMA" id="YGHYYAG"/>
<evidence type="ECO:0000259" key="1">
    <source>
        <dbReference type="Pfam" id="PF01593"/>
    </source>
</evidence>
<feature type="domain" description="Amine oxidase" evidence="1">
    <location>
        <begin position="34"/>
        <end position="430"/>
    </location>
</feature>
<evidence type="ECO:0000313" key="2">
    <source>
        <dbReference type="EMBL" id="OOF96853.1"/>
    </source>
</evidence>
<dbReference type="OrthoDB" id="68575at2759"/>
<dbReference type="EMBL" id="KV907498">
    <property type="protein sequence ID" value="OOF96853.1"/>
    <property type="molecule type" value="Genomic_DNA"/>
</dbReference>
<sequence>MPFEPRMKRRSSSSSRDADVIRRDVCIIGGGSSGTYAALSLRQLNLTVVVVERNGRLGGHTNTYIDPTTGTPVDFGVNLFEDSPETVDFFTQLNVPTVKAIPSGGQIVRIDFETGEPVEPYPGNVTEALRRYAEILQQYPYLAAGWNLPDEVPEDLVMPFGQFVETYDLGAAVELISIYSQGVRYWLDYPTVYMMKFVSLAMLGAIETGFLFTARHNNGEVYEAALEELEGDVMLHSVVMNASRSDDETHWLTVQSWDGEITVIEADATILAVPPTGPVLEGLDVDESESRLFDQFIYGHYYAGLVRVEGYPEGLQIINRGADTPYALPSLPCTFLINPTAVPDILMVSYGSEDPMTEAEVQAAIVEDLFRLSDAGYDLGDPEFVAFADHSPFEMSVSSEAIEAGFYQDLNELQGYRNTYYVGATWEYPGSSAIWRGVDQLLPSIMEGPLARKWQRL</sequence>
<protein>
    <recommendedName>
        <fullName evidence="1">Amine oxidase domain-containing protein</fullName>
    </recommendedName>
</protein>
<dbReference type="GO" id="GO:0016491">
    <property type="term" value="F:oxidoreductase activity"/>
    <property type="evidence" value="ECO:0007669"/>
    <property type="project" value="InterPro"/>
</dbReference>
<organism evidence="2 3">
    <name type="scientific">Aspergillus carbonarius (strain ITEM 5010)</name>
    <dbReference type="NCBI Taxonomy" id="602072"/>
    <lineage>
        <taxon>Eukaryota</taxon>
        <taxon>Fungi</taxon>
        <taxon>Dikarya</taxon>
        <taxon>Ascomycota</taxon>
        <taxon>Pezizomycotina</taxon>
        <taxon>Eurotiomycetes</taxon>
        <taxon>Eurotiomycetidae</taxon>
        <taxon>Eurotiales</taxon>
        <taxon>Aspergillaceae</taxon>
        <taxon>Aspergillus</taxon>
        <taxon>Aspergillus subgen. Circumdati</taxon>
    </lineage>
</organism>
<dbReference type="VEuPathDB" id="FungiDB:ASPCADRAFT_515049"/>
<dbReference type="Gene3D" id="3.30.70.1990">
    <property type="match status" value="1"/>
</dbReference>
<reference evidence="3" key="1">
    <citation type="journal article" date="2017" name="Genome Biol.">
        <title>Comparative genomics reveals high biological diversity and specific adaptations in the industrially and medically important fungal genus Aspergillus.</title>
        <authorList>
            <person name="de Vries R.P."/>
            <person name="Riley R."/>
            <person name="Wiebenga A."/>
            <person name="Aguilar-Osorio G."/>
            <person name="Amillis S."/>
            <person name="Uchima C.A."/>
            <person name="Anderluh G."/>
            <person name="Asadollahi M."/>
            <person name="Askin M."/>
            <person name="Barry K."/>
            <person name="Battaglia E."/>
            <person name="Bayram O."/>
            <person name="Benocci T."/>
            <person name="Braus-Stromeyer S.A."/>
            <person name="Caldana C."/>
            <person name="Canovas D."/>
            <person name="Cerqueira G.C."/>
            <person name="Chen F."/>
            <person name="Chen W."/>
            <person name="Choi C."/>
            <person name="Clum A."/>
            <person name="Dos Santos R.A."/>
            <person name="Damasio A.R."/>
            <person name="Diallinas G."/>
            <person name="Emri T."/>
            <person name="Fekete E."/>
            <person name="Flipphi M."/>
            <person name="Freyberg S."/>
            <person name="Gallo A."/>
            <person name="Gournas C."/>
            <person name="Habgood R."/>
            <person name="Hainaut M."/>
            <person name="Harispe M.L."/>
            <person name="Henrissat B."/>
            <person name="Hilden K.S."/>
            <person name="Hope R."/>
            <person name="Hossain A."/>
            <person name="Karabika E."/>
            <person name="Karaffa L."/>
            <person name="Karanyi Z."/>
            <person name="Krasevec N."/>
            <person name="Kuo A."/>
            <person name="Kusch H."/>
            <person name="LaButti K."/>
            <person name="Lagendijk E.L."/>
            <person name="Lapidus A."/>
            <person name="Levasseur A."/>
            <person name="Lindquist E."/>
            <person name="Lipzen A."/>
            <person name="Logrieco A.F."/>
            <person name="MacCabe A."/>
            <person name="Maekelae M.R."/>
            <person name="Malavazi I."/>
            <person name="Melin P."/>
            <person name="Meyer V."/>
            <person name="Mielnichuk N."/>
            <person name="Miskei M."/>
            <person name="Molnar A.P."/>
            <person name="Mule G."/>
            <person name="Ngan C.Y."/>
            <person name="Orejas M."/>
            <person name="Orosz E."/>
            <person name="Ouedraogo J.P."/>
            <person name="Overkamp K.M."/>
            <person name="Park H.-S."/>
            <person name="Perrone G."/>
            <person name="Piumi F."/>
            <person name="Punt P.J."/>
            <person name="Ram A.F."/>
            <person name="Ramon A."/>
            <person name="Rauscher S."/>
            <person name="Record E."/>
            <person name="Riano-Pachon D.M."/>
            <person name="Robert V."/>
            <person name="Roehrig J."/>
            <person name="Ruller R."/>
            <person name="Salamov A."/>
            <person name="Salih N.S."/>
            <person name="Samson R.A."/>
            <person name="Sandor E."/>
            <person name="Sanguinetti M."/>
            <person name="Schuetze T."/>
            <person name="Sepcic K."/>
            <person name="Shelest E."/>
            <person name="Sherlock G."/>
            <person name="Sophianopoulou V."/>
            <person name="Squina F.M."/>
            <person name="Sun H."/>
            <person name="Susca A."/>
            <person name="Todd R.B."/>
            <person name="Tsang A."/>
            <person name="Unkles S.E."/>
            <person name="van de Wiele N."/>
            <person name="van Rossen-Uffink D."/>
            <person name="Oliveira J.V."/>
            <person name="Vesth T.C."/>
            <person name="Visser J."/>
            <person name="Yu J.-H."/>
            <person name="Zhou M."/>
            <person name="Andersen M.R."/>
            <person name="Archer D.B."/>
            <person name="Baker S.E."/>
            <person name="Benoit I."/>
            <person name="Brakhage A.A."/>
            <person name="Braus G.H."/>
            <person name="Fischer R."/>
            <person name="Frisvad J.C."/>
            <person name="Goldman G.H."/>
            <person name="Houbraken J."/>
            <person name="Oakley B."/>
            <person name="Pocsi I."/>
            <person name="Scazzocchio C."/>
            <person name="Seiboth B."/>
            <person name="vanKuyk P.A."/>
            <person name="Wortman J."/>
            <person name="Dyer P.S."/>
            <person name="Grigoriev I.V."/>
        </authorList>
    </citation>
    <scope>NUCLEOTIDE SEQUENCE [LARGE SCALE GENOMIC DNA]</scope>
    <source>
        <strain evidence="3">ITEM 5010</strain>
    </source>
</reference>
<accession>A0A1R3RQT9</accession>
<dbReference type="AlphaFoldDB" id="A0A1R3RQT9"/>
<dbReference type="PANTHER" id="PTHR42923">
    <property type="entry name" value="PROTOPORPHYRINOGEN OXIDASE"/>
    <property type="match status" value="1"/>
</dbReference>
<gene>
    <name evidence="2" type="ORF">ASPCADRAFT_515049</name>
</gene>
<dbReference type="Proteomes" id="UP000188318">
    <property type="component" value="Unassembled WGS sequence"/>
</dbReference>
<dbReference type="Gene3D" id="1.10.405.20">
    <property type="match status" value="1"/>
</dbReference>
<evidence type="ECO:0000313" key="3">
    <source>
        <dbReference type="Proteomes" id="UP000188318"/>
    </source>
</evidence>
<dbReference type="InterPro" id="IPR050464">
    <property type="entry name" value="Zeta_carotene_desat/Oxidored"/>
</dbReference>